<sequence>MERVNGQDWVDIGAGKRGFRSQNAGAGVPGTEVTAAFLNSLQEELAAIIEFNGGVLNEADRAQISKMLWWMRRKGDYVSANGTANAITVTLDPAPAGYVLGMTIDVEIAIANTGPVTIKVNDLGAKSVRPISSAALLTGGEFQPFMVVRLTYNGAVFVASNIAAADTVRGTVSLAQIKKTSGDAFKQASTVIDCTRRPLAPTPVNNVLTVITPVSLTDDGQADWQIVGSKIVCQKAGRFAFFASFGLNLISANFALAMNAGVYFNGAEFLNTSNRVQSASLNTTYGGGADVKDAVVGDYLEFRCFIDGMPAGAVVNYGARISVLRLAV</sequence>
<dbReference type="STRING" id="1566387.QV13_26710"/>
<dbReference type="EMBL" id="MDEO01000036">
    <property type="protein sequence ID" value="OCX13124.1"/>
    <property type="molecule type" value="Genomic_DNA"/>
</dbReference>
<reference evidence="1 2" key="1">
    <citation type="submission" date="2016-08" db="EMBL/GenBank/DDBJ databases">
        <title>Whole genome sequence of Mesorhizobium sp. strain UASWS1009 isolated from industrial sewage.</title>
        <authorList>
            <person name="Crovadore J."/>
            <person name="Calmin G."/>
            <person name="Chablais R."/>
            <person name="Cochard B."/>
            <person name="Lefort F."/>
        </authorList>
    </citation>
    <scope>NUCLEOTIDE SEQUENCE [LARGE SCALE GENOMIC DNA]</scope>
    <source>
        <strain evidence="1 2">UASWS1009</strain>
    </source>
</reference>
<comment type="caution">
    <text evidence="1">The sequence shown here is derived from an EMBL/GenBank/DDBJ whole genome shotgun (WGS) entry which is preliminary data.</text>
</comment>
<evidence type="ECO:0000313" key="2">
    <source>
        <dbReference type="Proteomes" id="UP000094412"/>
    </source>
</evidence>
<keyword evidence="2" id="KW-1185">Reference proteome</keyword>
<dbReference type="RefSeq" id="WP_024923252.1">
    <property type="nucleotide sequence ID" value="NZ_MDEO01000036.1"/>
</dbReference>
<evidence type="ECO:0000313" key="1">
    <source>
        <dbReference type="EMBL" id="OCX13124.1"/>
    </source>
</evidence>
<dbReference type="AlphaFoldDB" id="A0A1C2DED2"/>
<organism evidence="1 2">
    <name type="scientific">Mesorhizobium hungaricum</name>
    <dbReference type="NCBI Taxonomy" id="1566387"/>
    <lineage>
        <taxon>Bacteria</taxon>
        <taxon>Pseudomonadati</taxon>
        <taxon>Pseudomonadota</taxon>
        <taxon>Alphaproteobacteria</taxon>
        <taxon>Hyphomicrobiales</taxon>
        <taxon>Phyllobacteriaceae</taxon>
        <taxon>Mesorhizobium</taxon>
    </lineage>
</organism>
<name>A0A1C2DED2_9HYPH</name>
<dbReference type="Proteomes" id="UP000094412">
    <property type="component" value="Unassembled WGS sequence"/>
</dbReference>
<gene>
    <name evidence="1" type="ORF">QV13_26710</name>
</gene>
<proteinExistence type="predicted"/>
<dbReference type="OrthoDB" id="9810174at2"/>
<accession>A0A1C2DED2</accession>
<protein>
    <submittedName>
        <fullName evidence="1">Uncharacterized protein</fullName>
    </submittedName>
</protein>